<proteinExistence type="inferred from homology"/>
<dbReference type="InterPro" id="IPR023210">
    <property type="entry name" value="NADP_OxRdtase_dom"/>
</dbReference>
<dbReference type="EMBL" id="CABFNP030000521">
    <property type="protein sequence ID" value="CAI6036599.1"/>
    <property type="molecule type" value="Genomic_DNA"/>
</dbReference>
<dbReference type="AlphaFoldDB" id="A0AA35LR31"/>
<comment type="caution">
    <text evidence="5">The sequence shown here is derived from an EMBL/GenBank/DDBJ whole genome shotgun (WGS) entry which is preliminary data.</text>
</comment>
<dbReference type="Proteomes" id="UP001160390">
    <property type="component" value="Unassembled WGS sequence"/>
</dbReference>
<dbReference type="Pfam" id="PF00248">
    <property type="entry name" value="Aldo_ket_red"/>
    <property type="match status" value="1"/>
</dbReference>
<evidence type="ECO:0000313" key="6">
    <source>
        <dbReference type="Proteomes" id="UP001160390"/>
    </source>
</evidence>
<evidence type="ECO:0000256" key="3">
    <source>
        <dbReference type="ARBA" id="ARBA00023002"/>
    </source>
</evidence>
<dbReference type="InterPro" id="IPR050523">
    <property type="entry name" value="AKR_Detox_Biosynth"/>
</dbReference>
<dbReference type="GO" id="GO:0016491">
    <property type="term" value="F:oxidoreductase activity"/>
    <property type="evidence" value="ECO:0007669"/>
    <property type="project" value="UniProtKB-KW"/>
</dbReference>
<protein>
    <recommendedName>
        <fullName evidence="4">NADP-dependent oxidoreductase domain-containing protein</fullName>
    </recommendedName>
</protein>
<evidence type="ECO:0000256" key="1">
    <source>
        <dbReference type="ARBA" id="ARBA00007905"/>
    </source>
</evidence>
<evidence type="ECO:0000256" key="2">
    <source>
        <dbReference type="ARBA" id="ARBA00022857"/>
    </source>
</evidence>
<name>A0AA35LR31_9HYPO</name>
<keyword evidence="3" id="KW-0560">Oxidoreductase</keyword>
<dbReference type="Gene3D" id="3.20.20.100">
    <property type="entry name" value="NADP-dependent oxidoreductase domain"/>
    <property type="match status" value="1"/>
</dbReference>
<sequence length="198" mass="22398">MTSSGLPLSVTASLQNSKAEYRRLGSSGLHVSVSIMGCMSIGNRELADWVIDAEKALPLLKAAYDRGLKQWDTASVYSNGDSERTIGRAIKEYEIPRQKLVLMAKAWGVTGEEQFAAYPIMDELRKNKDYFNQFELSRISLINAVEGALARLGTTYIDLFWFHRFDPYIHIEETMETLHNFVVAGKIRYIGASSKWTY</sequence>
<feature type="domain" description="NADP-dependent oxidoreductase" evidence="4">
    <location>
        <begin position="35"/>
        <end position="194"/>
    </location>
</feature>
<gene>
    <name evidence="5" type="ORF">CCHLO57077_00015954</name>
</gene>
<keyword evidence="6" id="KW-1185">Reference proteome</keyword>
<comment type="similarity">
    <text evidence="1">Belongs to the aldo/keto reductase family.</text>
</comment>
<organism evidence="5 6">
    <name type="scientific">Clonostachys chloroleuca</name>
    <dbReference type="NCBI Taxonomy" id="1926264"/>
    <lineage>
        <taxon>Eukaryota</taxon>
        <taxon>Fungi</taxon>
        <taxon>Dikarya</taxon>
        <taxon>Ascomycota</taxon>
        <taxon>Pezizomycotina</taxon>
        <taxon>Sordariomycetes</taxon>
        <taxon>Hypocreomycetidae</taxon>
        <taxon>Hypocreales</taxon>
        <taxon>Bionectriaceae</taxon>
        <taxon>Clonostachys</taxon>
    </lineage>
</organism>
<dbReference type="PANTHER" id="PTHR43364">
    <property type="entry name" value="NADH-SPECIFIC METHYLGLYOXAL REDUCTASE-RELATED"/>
    <property type="match status" value="1"/>
</dbReference>
<dbReference type="PANTHER" id="PTHR43364:SF9">
    <property type="entry name" value="OXIDOREDUCTASE"/>
    <property type="match status" value="1"/>
</dbReference>
<dbReference type="InterPro" id="IPR036812">
    <property type="entry name" value="NAD(P)_OxRdtase_dom_sf"/>
</dbReference>
<accession>A0AA35LR31</accession>
<keyword evidence="2" id="KW-0521">NADP</keyword>
<evidence type="ECO:0000259" key="4">
    <source>
        <dbReference type="Pfam" id="PF00248"/>
    </source>
</evidence>
<reference evidence="5" key="1">
    <citation type="submission" date="2023-01" db="EMBL/GenBank/DDBJ databases">
        <authorList>
            <person name="Piombo E."/>
        </authorList>
    </citation>
    <scope>NUCLEOTIDE SEQUENCE</scope>
</reference>
<dbReference type="SUPFAM" id="SSF51430">
    <property type="entry name" value="NAD(P)-linked oxidoreductase"/>
    <property type="match status" value="1"/>
</dbReference>
<evidence type="ECO:0000313" key="5">
    <source>
        <dbReference type="EMBL" id="CAI6036599.1"/>
    </source>
</evidence>